<gene>
    <name evidence="1" type="ORF">FIV46_16730</name>
</gene>
<sequence>MTYRQLRHRVTFQTEEQAPDGSGGLASTWRDVATVWAAFTPVSASEVTESRQQQQRRLGDIRVRHNATLEDCRRLRHDNRNYRILTVQDPDGQGRWLLLRVEEEVHD</sequence>
<evidence type="ECO:0000313" key="2">
    <source>
        <dbReference type="Proteomes" id="UP000319148"/>
    </source>
</evidence>
<organism evidence="1 2">
    <name type="scientific">Emcibacter nanhaiensis</name>
    <dbReference type="NCBI Taxonomy" id="1505037"/>
    <lineage>
        <taxon>Bacteria</taxon>
        <taxon>Pseudomonadati</taxon>
        <taxon>Pseudomonadota</taxon>
        <taxon>Alphaproteobacteria</taxon>
        <taxon>Emcibacterales</taxon>
        <taxon>Emcibacteraceae</taxon>
        <taxon>Emcibacter</taxon>
    </lineage>
</organism>
<comment type="caution">
    <text evidence="1">The sequence shown here is derived from an EMBL/GenBank/DDBJ whole genome shotgun (WGS) entry which is preliminary data.</text>
</comment>
<accession>A0A501PCL1</accession>
<name>A0A501PCL1_9PROT</name>
<dbReference type="AlphaFoldDB" id="A0A501PCL1"/>
<dbReference type="OrthoDB" id="7570189at2"/>
<dbReference type="Proteomes" id="UP000319148">
    <property type="component" value="Unassembled WGS sequence"/>
</dbReference>
<dbReference type="InterPro" id="IPR008767">
    <property type="entry name" value="Phage_SPP1_head-tail_adaptor"/>
</dbReference>
<keyword evidence="2" id="KW-1185">Reference proteome</keyword>
<dbReference type="RefSeq" id="WP_139942063.1">
    <property type="nucleotide sequence ID" value="NZ_JBHSYP010000005.1"/>
</dbReference>
<dbReference type="EMBL" id="VFIY01000018">
    <property type="protein sequence ID" value="TPD57747.1"/>
    <property type="molecule type" value="Genomic_DNA"/>
</dbReference>
<evidence type="ECO:0000313" key="1">
    <source>
        <dbReference type="EMBL" id="TPD57747.1"/>
    </source>
</evidence>
<dbReference type="Gene3D" id="2.40.10.270">
    <property type="entry name" value="Bacteriophage SPP1 head-tail adaptor protein"/>
    <property type="match status" value="1"/>
</dbReference>
<proteinExistence type="predicted"/>
<reference evidence="2" key="1">
    <citation type="submission" date="2019-06" db="EMBL/GenBank/DDBJ databases">
        <title>The complete genome of Emcibacter congregatus ZYLT.</title>
        <authorList>
            <person name="Zhao Z."/>
        </authorList>
    </citation>
    <scope>NUCLEOTIDE SEQUENCE [LARGE SCALE GENOMIC DNA]</scope>
    <source>
        <strain evidence="2">MCCC 1A06723</strain>
    </source>
</reference>
<protein>
    <submittedName>
        <fullName evidence="1">Head-tail adaptor protein</fullName>
    </submittedName>
</protein>
<dbReference type="InterPro" id="IPR038666">
    <property type="entry name" value="SSP1_head-tail_sf"/>
</dbReference>
<dbReference type="NCBIfam" id="TIGR01563">
    <property type="entry name" value="gp16_SPP1"/>
    <property type="match status" value="1"/>
</dbReference>
<dbReference type="Pfam" id="PF05521">
    <property type="entry name" value="Phage_HCP"/>
    <property type="match status" value="1"/>
</dbReference>